<organism evidence="13 14">
    <name type="scientific">Allacma fusca</name>
    <dbReference type="NCBI Taxonomy" id="39272"/>
    <lineage>
        <taxon>Eukaryota</taxon>
        <taxon>Metazoa</taxon>
        <taxon>Ecdysozoa</taxon>
        <taxon>Arthropoda</taxon>
        <taxon>Hexapoda</taxon>
        <taxon>Collembola</taxon>
        <taxon>Symphypleona</taxon>
        <taxon>Sminthuridae</taxon>
        <taxon>Allacma</taxon>
    </lineage>
</organism>
<evidence type="ECO:0000256" key="2">
    <source>
        <dbReference type="ARBA" id="ARBA00022723"/>
    </source>
</evidence>
<dbReference type="EMBL" id="CAJVCH010011593">
    <property type="protein sequence ID" value="CAG7671024.1"/>
    <property type="molecule type" value="Genomic_DNA"/>
</dbReference>
<dbReference type="SMART" id="SM00355">
    <property type="entry name" value="ZnF_C2H2"/>
    <property type="match status" value="7"/>
</dbReference>
<keyword evidence="5" id="KW-0862">Zinc</keyword>
<dbReference type="GO" id="GO:0003677">
    <property type="term" value="F:DNA binding"/>
    <property type="evidence" value="ECO:0007669"/>
    <property type="project" value="UniProtKB-KW"/>
</dbReference>
<keyword evidence="7" id="KW-0238">DNA-binding</keyword>
<evidence type="ECO:0000256" key="1">
    <source>
        <dbReference type="ARBA" id="ARBA00004123"/>
    </source>
</evidence>
<evidence type="ECO:0000256" key="8">
    <source>
        <dbReference type="ARBA" id="ARBA00023163"/>
    </source>
</evidence>
<dbReference type="GO" id="GO:0005634">
    <property type="term" value="C:nucleus"/>
    <property type="evidence" value="ECO:0007669"/>
    <property type="project" value="UniProtKB-SubCell"/>
</dbReference>
<keyword evidence="8" id="KW-0804">Transcription</keyword>
<gene>
    <name evidence="13" type="ORF">AFUS01_LOCUS2057</name>
</gene>
<keyword evidence="2" id="KW-0479">Metal-binding</keyword>
<dbReference type="GO" id="GO:0008270">
    <property type="term" value="F:zinc ion binding"/>
    <property type="evidence" value="ECO:0007669"/>
    <property type="project" value="UniProtKB-KW"/>
</dbReference>
<dbReference type="OrthoDB" id="8922241at2759"/>
<evidence type="ECO:0000256" key="6">
    <source>
        <dbReference type="ARBA" id="ARBA00023015"/>
    </source>
</evidence>
<keyword evidence="6" id="KW-0805">Transcription regulation</keyword>
<feature type="domain" description="C2H2-type" evidence="12">
    <location>
        <begin position="350"/>
        <end position="379"/>
    </location>
</feature>
<evidence type="ECO:0000256" key="9">
    <source>
        <dbReference type="ARBA" id="ARBA00023242"/>
    </source>
</evidence>
<keyword evidence="9" id="KW-0539">Nucleus</keyword>
<dbReference type="FunFam" id="3.30.160.60:FF:000646">
    <property type="entry name" value="Myeloid zinc finger 1"/>
    <property type="match status" value="1"/>
</dbReference>
<dbReference type="PROSITE" id="PS50157">
    <property type="entry name" value="ZINC_FINGER_C2H2_2"/>
    <property type="match status" value="6"/>
</dbReference>
<keyword evidence="4 10" id="KW-0863">Zinc-finger</keyword>
<evidence type="ECO:0000256" key="4">
    <source>
        <dbReference type="ARBA" id="ARBA00022771"/>
    </source>
</evidence>
<evidence type="ECO:0000256" key="7">
    <source>
        <dbReference type="ARBA" id="ARBA00023125"/>
    </source>
</evidence>
<sequence length="556" mass="64533">MQTHNFAHRTSTFRFQKLWRFKRLKVKAQVIMETMDEEILIPELVESPQCFVHCLFCCQNLFFKNYGLQSSESKLDLFCQAFNLTDVTYKTGLRMSDVCTSCLELIENIGSMMKSIQDIQVKLNFQKETIVNLLRNDDFTQSPEELGDSQTENFSSFQFRKDIQKKLNVFPKMSTDKPGEGVFPISVPVDDLDTDRELIHDYADDQRYESENTITIDQVKVERTLVEMDDPLKVDDSAEQQDNSKISSIKYNLPVGTVLRDCVVRLEMLKTTQHKYIPRRKAKNTVPCSFVDLKKDKCKYLFKDQESMMVHVRKIHLLKDTVCDVCETSFETKGKLMTHKVVVHGEPFPFVCPEEGCGKGFMSRNYLGQHMFSHTGGYPFSCNKCSRGFVLASKLAEHSKVHLEEDVKNFVCEICGKTYKYERNVRMHKQQHFGRPHKCTLCAWSFTTLNSLQNHQRSVHSDARPYLCQECGASFKKKYTLDRHVKNHGTVRAIRRRFVFRKRQMKSPPREFDPSLKAPVKIEAKKPEDVPQILGLESGLSPPKFDLENSMEETYE</sequence>
<feature type="domain" description="C2H2-type" evidence="12">
    <location>
        <begin position="410"/>
        <end position="437"/>
    </location>
</feature>
<reference evidence="13" key="1">
    <citation type="submission" date="2021-06" db="EMBL/GenBank/DDBJ databases">
        <authorList>
            <person name="Hodson N. C."/>
            <person name="Mongue J. A."/>
            <person name="Jaron S. K."/>
        </authorList>
    </citation>
    <scope>NUCLEOTIDE SEQUENCE</scope>
</reference>
<dbReference type="Pfam" id="PF00096">
    <property type="entry name" value="zf-C2H2"/>
    <property type="match status" value="3"/>
</dbReference>
<dbReference type="Proteomes" id="UP000708208">
    <property type="component" value="Unassembled WGS sequence"/>
</dbReference>
<feature type="region of interest" description="Disordered" evidence="11">
    <location>
        <begin position="505"/>
        <end position="556"/>
    </location>
</feature>
<dbReference type="PANTHER" id="PTHR24379:SF121">
    <property type="entry name" value="C2H2-TYPE DOMAIN-CONTAINING PROTEIN"/>
    <property type="match status" value="1"/>
</dbReference>
<proteinExistence type="predicted"/>
<keyword evidence="3" id="KW-0677">Repeat</keyword>
<evidence type="ECO:0000313" key="13">
    <source>
        <dbReference type="EMBL" id="CAG7671024.1"/>
    </source>
</evidence>
<evidence type="ECO:0000313" key="14">
    <source>
        <dbReference type="Proteomes" id="UP000708208"/>
    </source>
</evidence>
<dbReference type="AlphaFoldDB" id="A0A8J2J508"/>
<feature type="domain" description="C2H2-type" evidence="12">
    <location>
        <begin position="437"/>
        <end position="465"/>
    </location>
</feature>
<evidence type="ECO:0000256" key="3">
    <source>
        <dbReference type="ARBA" id="ARBA00022737"/>
    </source>
</evidence>
<evidence type="ECO:0000259" key="12">
    <source>
        <dbReference type="PROSITE" id="PS50157"/>
    </source>
</evidence>
<accession>A0A8J2J508</accession>
<comment type="subcellular location">
    <subcellularLocation>
        <location evidence="1">Nucleus</location>
    </subcellularLocation>
</comment>
<dbReference type="PANTHER" id="PTHR24379">
    <property type="entry name" value="KRAB AND ZINC FINGER DOMAIN-CONTAINING"/>
    <property type="match status" value="1"/>
</dbReference>
<dbReference type="InterPro" id="IPR013087">
    <property type="entry name" value="Znf_C2H2_type"/>
</dbReference>
<keyword evidence="14" id="KW-1185">Reference proteome</keyword>
<feature type="domain" description="C2H2-type" evidence="12">
    <location>
        <begin position="466"/>
        <end position="493"/>
    </location>
</feature>
<comment type="caution">
    <text evidence="13">The sequence shown here is derived from an EMBL/GenBank/DDBJ whole genome shotgun (WGS) entry which is preliminary data.</text>
</comment>
<evidence type="ECO:0000256" key="11">
    <source>
        <dbReference type="SAM" id="MobiDB-lite"/>
    </source>
</evidence>
<dbReference type="PROSITE" id="PS00028">
    <property type="entry name" value="ZINC_FINGER_C2H2_1"/>
    <property type="match status" value="6"/>
</dbReference>
<name>A0A8J2J508_9HEXA</name>
<evidence type="ECO:0000256" key="10">
    <source>
        <dbReference type="PROSITE-ProRule" id="PRU00042"/>
    </source>
</evidence>
<feature type="domain" description="C2H2-type" evidence="12">
    <location>
        <begin position="321"/>
        <end position="349"/>
    </location>
</feature>
<feature type="compositionally biased region" description="Basic and acidic residues" evidence="11">
    <location>
        <begin position="508"/>
        <end position="529"/>
    </location>
</feature>
<evidence type="ECO:0000256" key="5">
    <source>
        <dbReference type="ARBA" id="ARBA00022833"/>
    </source>
</evidence>
<feature type="domain" description="C2H2-type" evidence="12">
    <location>
        <begin position="380"/>
        <end position="407"/>
    </location>
</feature>
<protein>
    <recommendedName>
        <fullName evidence="12">C2H2-type domain-containing protein</fullName>
    </recommendedName>
</protein>